<dbReference type="AlphaFoldDB" id="A0A4Y6PTE1"/>
<evidence type="ECO:0000313" key="2">
    <source>
        <dbReference type="EMBL" id="QDG51520.1"/>
    </source>
</evidence>
<feature type="compositionally biased region" description="Basic and acidic residues" evidence="1">
    <location>
        <begin position="100"/>
        <end position="122"/>
    </location>
</feature>
<reference evidence="2 3" key="1">
    <citation type="submission" date="2019-06" db="EMBL/GenBank/DDBJ databases">
        <title>Persicimonas caeni gen. nov., sp. nov., a predatory bacterium isolated from solar saltern.</title>
        <authorList>
            <person name="Wang S."/>
        </authorList>
    </citation>
    <scope>NUCLEOTIDE SEQUENCE [LARGE SCALE GENOMIC DNA]</scope>
    <source>
        <strain evidence="2 3">YN101</strain>
    </source>
</reference>
<keyword evidence="3" id="KW-1185">Reference proteome</keyword>
<feature type="region of interest" description="Disordered" evidence="1">
    <location>
        <begin position="1"/>
        <end position="207"/>
    </location>
</feature>
<dbReference type="Gene3D" id="3.30.750.140">
    <property type="match status" value="1"/>
</dbReference>
<accession>A0A4Y6PTE1</accession>
<feature type="compositionally biased region" description="Polar residues" evidence="1">
    <location>
        <begin position="177"/>
        <end position="190"/>
    </location>
</feature>
<dbReference type="OrthoDB" id="10018794at2"/>
<accession>A0A5B8Y522</accession>
<feature type="compositionally biased region" description="Basic and acidic residues" evidence="1">
    <location>
        <begin position="12"/>
        <end position="45"/>
    </location>
</feature>
<feature type="compositionally biased region" description="Low complexity" evidence="1">
    <location>
        <begin position="193"/>
        <end position="204"/>
    </location>
</feature>
<feature type="compositionally biased region" description="Basic and acidic residues" evidence="1">
    <location>
        <begin position="133"/>
        <end position="151"/>
    </location>
</feature>
<dbReference type="RefSeq" id="WP_141198000.1">
    <property type="nucleotide sequence ID" value="NZ_CP041186.1"/>
</dbReference>
<sequence>MKINNENTTQAERLDEPADKKGTKKSEDKKDFKELLKGKGGEKGKKAPKGSQKKTVGDRAARQASEQRTATGQPGKQTLGQADGFSRRLKGGELQLGRQLEQKDRLGAERQVTQHHDEARVEHGHRKKHHRQVHTEHAQKARRGQDVRAPKQDGGPRQNSGPKLGAASSKSHDASRAEQSVELQPAQVGTSEAKGPAKAKGNAPIEQSKLRAEVAELAKQLVERAHVGRDASGRQIMLLDLQVPGRGNVRVRLRRRGDGFELRMRPENEDFARDLRREREHFRQSAADKGVDFTSIEIV</sequence>
<keyword evidence="2" id="KW-0969">Cilium</keyword>
<name>A0A4Y6PTE1_PERCE</name>
<dbReference type="EMBL" id="CP041186">
    <property type="protein sequence ID" value="QDG51520.1"/>
    <property type="molecule type" value="Genomic_DNA"/>
</dbReference>
<dbReference type="Proteomes" id="UP000315995">
    <property type="component" value="Chromosome"/>
</dbReference>
<proteinExistence type="predicted"/>
<feature type="compositionally biased region" description="Basic residues" evidence="1">
    <location>
        <begin position="123"/>
        <end position="132"/>
    </location>
</feature>
<evidence type="ECO:0000256" key="1">
    <source>
        <dbReference type="SAM" id="MobiDB-lite"/>
    </source>
</evidence>
<keyword evidence="2" id="KW-0282">Flagellum</keyword>
<feature type="compositionally biased region" description="Polar residues" evidence="1">
    <location>
        <begin position="64"/>
        <end position="80"/>
    </location>
</feature>
<dbReference type="InterPro" id="IPR038610">
    <property type="entry name" value="FliK-like_C_sf"/>
</dbReference>
<gene>
    <name evidence="2" type="ORF">FIV42_12420</name>
</gene>
<keyword evidence="2" id="KW-0966">Cell projection</keyword>
<protein>
    <submittedName>
        <fullName evidence="2">Flagellar hook-length control protein FliK</fullName>
    </submittedName>
</protein>
<organism evidence="2 3">
    <name type="scientific">Persicimonas caeni</name>
    <dbReference type="NCBI Taxonomy" id="2292766"/>
    <lineage>
        <taxon>Bacteria</taxon>
        <taxon>Deltaproteobacteria</taxon>
        <taxon>Bradymonadales</taxon>
        <taxon>Bradymonadaceae</taxon>
        <taxon>Persicimonas</taxon>
    </lineage>
</organism>
<feature type="compositionally biased region" description="Polar residues" evidence="1">
    <location>
        <begin position="1"/>
        <end position="11"/>
    </location>
</feature>
<evidence type="ECO:0000313" key="3">
    <source>
        <dbReference type="Proteomes" id="UP000315995"/>
    </source>
</evidence>